<keyword evidence="5" id="KW-1133">Transmembrane helix</keyword>
<feature type="domain" description="Methyl-accepting transducer" evidence="6">
    <location>
        <begin position="63"/>
        <end position="292"/>
    </location>
</feature>
<protein>
    <recommendedName>
        <fullName evidence="6">Methyl-accepting transducer domain-containing protein</fullName>
    </recommendedName>
</protein>
<gene>
    <name evidence="7" type="ORF">CMV30_14265</name>
</gene>
<comment type="similarity">
    <text evidence="2">Belongs to the methyl-accepting chemotaxis (MCP) protein family.</text>
</comment>
<feature type="region of interest" description="Disordered" evidence="4">
    <location>
        <begin position="311"/>
        <end position="354"/>
    </location>
</feature>
<dbReference type="PANTHER" id="PTHR43531:SF14">
    <property type="entry name" value="METHYL-ACCEPTING CHEMOTAXIS PROTEIN I-RELATED"/>
    <property type="match status" value="1"/>
</dbReference>
<keyword evidence="3" id="KW-0807">Transducer</keyword>
<dbReference type="SUPFAM" id="SSF58104">
    <property type="entry name" value="Methyl-accepting chemotaxis protein (MCP) signaling domain"/>
    <property type="match status" value="1"/>
</dbReference>
<keyword evidence="5" id="KW-0472">Membrane</keyword>
<accession>A0A290QFY4</accession>
<feature type="compositionally biased region" description="Polar residues" evidence="4">
    <location>
        <begin position="344"/>
        <end position="354"/>
    </location>
</feature>
<reference evidence="7 8" key="1">
    <citation type="submission" date="2017-09" db="EMBL/GenBank/DDBJ databases">
        <title>Complete genome sequence of Verrucomicrobial strain HZ-65, isolated from freshwater.</title>
        <authorList>
            <person name="Choi A."/>
        </authorList>
    </citation>
    <scope>NUCLEOTIDE SEQUENCE [LARGE SCALE GENOMIC DNA]</scope>
    <source>
        <strain evidence="7 8">HZ-65</strain>
    </source>
</reference>
<dbReference type="EMBL" id="CP023344">
    <property type="protein sequence ID" value="ATC66150.1"/>
    <property type="molecule type" value="Genomic_DNA"/>
</dbReference>
<evidence type="ECO:0000313" key="8">
    <source>
        <dbReference type="Proteomes" id="UP000217265"/>
    </source>
</evidence>
<feature type="transmembrane region" description="Helical" evidence="5">
    <location>
        <begin position="29"/>
        <end position="46"/>
    </location>
</feature>
<evidence type="ECO:0000256" key="1">
    <source>
        <dbReference type="ARBA" id="ARBA00022481"/>
    </source>
</evidence>
<keyword evidence="8" id="KW-1185">Reference proteome</keyword>
<dbReference type="Gene3D" id="1.10.287.950">
    <property type="entry name" value="Methyl-accepting chemotaxis protein"/>
    <property type="match status" value="1"/>
</dbReference>
<dbReference type="InterPro" id="IPR051310">
    <property type="entry name" value="MCP_chemotaxis"/>
</dbReference>
<dbReference type="PROSITE" id="PS50111">
    <property type="entry name" value="CHEMOTAXIS_TRANSDUC_2"/>
    <property type="match status" value="1"/>
</dbReference>
<evidence type="ECO:0000256" key="3">
    <source>
        <dbReference type="PROSITE-ProRule" id="PRU00284"/>
    </source>
</evidence>
<evidence type="ECO:0000313" key="7">
    <source>
        <dbReference type="EMBL" id="ATC66150.1"/>
    </source>
</evidence>
<dbReference type="PRINTS" id="PR00260">
    <property type="entry name" value="CHEMTRNSDUCR"/>
</dbReference>
<feature type="compositionally biased region" description="Low complexity" evidence="4">
    <location>
        <begin position="111"/>
        <end position="126"/>
    </location>
</feature>
<dbReference type="SMART" id="SM00283">
    <property type="entry name" value="MA"/>
    <property type="match status" value="1"/>
</dbReference>
<name>A0A290QFY4_9BACT</name>
<evidence type="ECO:0000256" key="4">
    <source>
        <dbReference type="SAM" id="MobiDB-lite"/>
    </source>
</evidence>
<evidence type="ECO:0000256" key="2">
    <source>
        <dbReference type="ARBA" id="ARBA00029447"/>
    </source>
</evidence>
<dbReference type="KEGG" id="vbh:CMV30_14265"/>
<dbReference type="InterPro" id="IPR004089">
    <property type="entry name" value="MCPsignal_dom"/>
</dbReference>
<sequence length="373" mass="38387">MLKWNADVATSVSNEMVTVAKQARFTTDITAATSLAVALILGWLIIRGINRTLRQMAGVLNDSSAQVAAAAGQVSGSSQSLAEGASEQAASLEETSASLEELSSMTKRNADNAQQAKQAATQTRASADAGADQVKTMQTALQAITVASADISKILKTIDEIAFQTNILALNAAVEAARAGTAGAGFAVVADEVRALAQRCAAAAKETAVKIEDSVNKSQQGAQIGAEVAKSFTAIQQQVVQLDSLVGEIATASTEQSQGIGQVSIAVSQMDKVTQANAAGAEESAAASQDLTSQAEVLTSAVGGLQQLVGNSRQKKPALHVTTTEPVKATKPARKPSVVRSTKRSTNIPNRSTHAQPVLVGVGTDDSAFFKDV</sequence>
<dbReference type="PANTHER" id="PTHR43531">
    <property type="entry name" value="PROTEIN ICFG"/>
    <property type="match status" value="1"/>
</dbReference>
<evidence type="ECO:0000256" key="5">
    <source>
        <dbReference type="SAM" id="Phobius"/>
    </source>
</evidence>
<dbReference type="InterPro" id="IPR004090">
    <property type="entry name" value="Chemotax_Me-accpt_rcpt"/>
</dbReference>
<dbReference type="GO" id="GO:0006935">
    <property type="term" value="P:chemotaxis"/>
    <property type="evidence" value="ECO:0007669"/>
    <property type="project" value="InterPro"/>
</dbReference>
<feature type="region of interest" description="Disordered" evidence="4">
    <location>
        <begin position="80"/>
        <end position="126"/>
    </location>
</feature>
<dbReference type="AlphaFoldDB" id="A0A290QFY4"/>
<dbReference type="GO" id="GO:0007165">
    <property type="term" value="P:signal transduction"/>
    <property type="evidence" value="ECO:0007669"/>
    <property type="project" value="UniProtKB-KW"/>
</dbReference>
<dbReference type="GO" id="GO:0004888">
    <property type="term" value="F:transmembrane signaling receptor activity"/>
    <property type="evidence" value="ECO:0007669"/>
    <property type="project" value="InterPro"/>
</dbReference>
<keyword evidence="5" id="KW-0812">Transmembrane</keyword>
<evidence type="ECO:0000259" key="6">
    <source>
        <dbReference type="PROSITE" id="PS50111"/>
    </source>
</evidence>
<dbReference type="OrthoDB" id="196085at2"/>
<dbReference type="Pfam" id="PF00015">
    <property type="entry name" value="MCPsignal"/>
    <property type="match status" value="1"/>
</dbReference>
<dbReference type="Proteomes" id="UP000217265">
    <property type="component" value="Chromosome"/>
</dbReference>
<keyword evidence="1" id="KW-0488">Methylation</keyword>
<proteinExistence type="inferred from homology"/>
<organism evidence="7 8">
    <name type="scientific">Nibricoccus aquaticus</name>
    <dbReference type="NCBI Taxonomy" id="2576891"/>
    <lineage>
        <taxon>Bacteria</taxon>
        <taxon>Pseudomonadati</taxon>
        <taxon>Verrucomicrobiota</taxon>
        <taxon>Opitutia</taxon>
        <taxon>Opitutales</taxon>
        <taxon>Opitutaceae</taxon>
        <taxon>Nibricoccus</taxon>
    </lineage>
</organism>
<feature type="compositionally biased region" description="Low complexity" evidence="4">
    <location>
        <begin position="80"/>
        <end position="104"/>
    </location>
</feature>
<dbReference type="GO" id="GO:0005886">
    <property type="term" value="C:plasma membrane"/>
    <property type="evidence" value="ECO:0007669"/>
    <property type="project" value="TreeGrafter"/>
</dbReference>